<evidence type="ECO:0000313" key="2">
    <source>
        <dbReference type="EMBL" id="KAA1102051.1"/>
    </source>
</evidence>
<sequence length="110" mass="12919">MCVFVRDQIRLNRDSRTFELRFTVPAVKATRELPGTANLKLELPNLGIARYARASLRADSTPTSRWVDRGRTRRKKRSNHLHHSVRTSQHFLTQTLLPYQLHKLHHPHHP</sequence>
<proteinExistence type="predicted"/>
<dbReference type="Proteomes" id="UP000325313">
    <property type="component" value="Unassembled WGS sequence"/>
</dbReference>
<dbReference type="Proteomes" id="UP000324748">
    <property type="component" value="Unassembled WGS sequence"/>
</dbReference>
<accession>A0A5B0PLL0</accession>
<reference evidence="4 5" key="1">
    <citation type="submission" date="2019-05" db="EMBL/GenBank/DDBJ databases">
        <title>Emergence of the Ug99 lineage of the wheat stem rust pathogen through somatic hybridization.</title>
        <authorList>
            <person name="Li F."/>
            <person name="Upadhyaya N.M."/>
            <person name="Sperschneider J."/>
            <person name="Matny O."/>
            <person name="Nguyen-Phuc H."/>
            <person name="Mago R."/>
            <person name="Raley C."/>
            <person name="Miller M.E."/>
            <person name="Silverstein K.A.T."/>
            <person name="Henningsen E."/>
            <person name="Hirsch C.D."/>
            <person name="Visser B."/>
            <person name="Pretorius Z.A."/>
            <person name="Steffenson B.J."/>
            <person name="Schwessinger B."/>
            <person name="Dodds P.N."/>
            <person name="Figueroa M."/>
        </authorList>
    </citation>
    <scope>NUCLEOTIDE SEQUENCE [LARGE SCALE GENOMIC DNA]</scope>
    <source>
        <strain evidence="2">21-0</strain>
        <strain evidence="3 5">Ug99</strain>
    </source>
</reference>
<evidence type="ECO:0000313" key="5">
    <source>
        <dbReference type="Proteomes" id="UP000325313"/>
    </source>
</evidence>
<evidence type="ECO:0000256" key="1">
    <source>
        <dbReference type="SAM" id="MobiDB-lite"/>
    </source>
</evidence>
<organism evidence="2 4">
    <name type="scientific">Puccinia graminis f. sp. tritici</name>
    <dbReference type="NCBI Taxonomy" id="56615"/>
    <lineage>
        <taxon>Eukaryota</taxon>
        <taxon>Fungi</taxon>
        <taxon>Dikarya</taxon>
        <taxon>Basidiomycota</taxon>
        <taxon>Pucciniomycotina</taxon>
        <taxon>Pucciniomycetes</taxon>
        <taxon>Pucciniales</taxon>
        <taxon>Pucciniaceae</taxon>
        <taxon>Puccinia</taxon>
    </lineage>
</organism>
<gene>
    <name evidence="2" type="ORF">PGT21_035514</name>
    <name evidence="3" type="ORF">PGTUg99_001971</name>
</gene>
<comment type="caution">
    <text evidence="2">The sequence shown here is derived from an EMBL/GenBank/DDBJ whole genome shotgun (WGS) entry which is preliminary data.</text>
</comment>
<feature type="compositionally biased region" description="Basic residues" evidence="1">
    <location>
        <begin position="71"/>
        <end position="85"/>
    </location>
</feature>
<dbReference type="AlphaFoldDB" id="A0A5B0PLL0"/>
<evidence type="ECO:0000313" key="4">
    <source>
        <dbReference type="Proteomes" id="UP000324748"/>
    </source>
</evidence>
<evidence type="ECO:0000313" key="3">
    <source>
        <dbReference type="EMBL" id="KAA1133722.1"/>
    </source>
</evidence>
<dbReference type="EMBL" id="VSWC01000053">
    <property type="protein sequence ID" value="KAA1102051.1"/>
    <property type="molecule type" value="Genomic_DNA"/>
</dbReference>
<keyword evidence="4" id="KW-1185">Reference proteome</keyword>
<protein>
    <submittedName>
        <fullName evidence="2">Uncharacterized protein</fullName>
    </submittedName>
</protein>
<name>A0A5B0PLL0_PUCGR</name>
<feature type="region of interest" description="Disordered" evidence="1">
    <location>
        <begin position="58"/>
        <end position="85"/>
    </location>
</feature>
<dbReference type="EMBL" id="VDEP01000070">
    <property type="protein sequence ID" value="KAA1133722.1"/>
    <property type="molecule type" value="Genomic_DNA"/>
</dbReference>